<sequence>MDCRRYMGHKRTIRPNAKKLATLFMSMKQMSWETFSRKVKFSQKGFMGDPEEMRAGRGEFHEFPYSCICKIGDENKSMNKVEAMKDIVSQQVIVQRGRGFAEVGSVTLTSLPSDVTSLILIDHRSIHQNFLSKDLVDRSLVLGSLSGRIKEFGEVGERCEKTRSHVYTYQNGDDQ</sequence>
<name>A0AAP0K978_9MAGN</name>
<accession>A0AAP0K978</accession>
<organism evidence="1 2">
    <name type="scientific">Stephania cephalantha</name>
    <dbReference type="NCBI Taxonomy" id="152367"/>
    <lineage>
        <taxon>Eukaryota</taxon>
        <taxon>Viridiplantae</taxon>
        <taxon>Streptophyta</taxon>
        <taxon>Embryophyta</taxon>
        <taxon>Tracheophyta</taxon>
        <taxon>Spermatophyta</taxon>
        <taxon>Magnoliopsida</taxon>
        <taxon>Ranunculales</taxon>
        <taxon>Menispermaceae</taxon>
        <taxon>Menispermoideae</taxon>
        <taxon>Cissampelideae</taxon>
        <taxon>Stephania</taxon>
    </lineage>
</organism>
<reference evidence="1 2" key="1">
    <citation type="submission" date="2024-01" db="EMBL/GenBank/DDBJ databases">
        <title>Genome assemblies of Stephania.</title>
        <authorList>
            <person name="Yang L."/>
        </authorList>
    </citation>
    <scope>NUCLEOTIDE SEQUENCE [LARGE SCALE GENOMIC DNA]</scope>
    <source>
        <strain evidence="1">JXDWG</strain>
        <tissue evidence="1">Leaf</tissue>
    </source>
</reference>
<gene>
    <name evidence="1" type="ORF">Scep_007150</name>
</gene>
<evidence type="ECO:0000313" key="1">
    <source>
        <dbReference type="EMBL" id="KAK9148393.1"/>
    </source>
</evidence>
<dbReference type="Proteomes" id="UP001419268">
    <property type="component" value="Unassembled WGS sequence"/>
</dbReference>
<comment type="caution">
    <text evidence="1">The sequence shown here is derived from an EMBL/GenBank/DDBJ whole genome shotgun (WGS) entry which is preliminary data.</text>
</comment>
<dbReference type="PANTHER" id="PTHR31818:SF3">
    <property type="entry name" value="O-FUCOSYLTRANSFERASE 29"/>
    <property type="match status" value="1"/>
</dbReference>
<dbReference type="PANTHER" id="PTHR31818">
    <property type="entry name" value="O-FUCOSYLTRANSFERASE 16"/>
    <property type="match status" value="1"/>
</dbReference>
<evidence type="ECO:0000313" key="2">
    <source>
        <dbReference type="Proteomes" id="UP001419268"/>
    </source>
</evidence>
<keyword evidence="2" id="KW-1185">Reference proteome</keyword>
<protein>
    <submittedName>
        <fullName evidence="1">Uncharacterized protein</fullName>
    </submittedName>
</protein>
<dbReference type="AlphaFoldDB" id="A0AAP0K978"/>
<proteinExistence type="predicted"/>
<dbReference type="EMBL" id="JBBNAG010000003">
    <property type="protein sequence ID" value="KAK9148393.1"/>
    <property type="molecule type" value="Genomic_DNA"/>
</dbReference>